<proteinExistence type="predicted"/>
<feature type="signal peptide" evidence="1">
    <location>
        <begin position="1"/>
        <end position="22"/>
    </location>
</feature>
<protein>
    <recommendedName>
        <fullName evidence="4">DUF2946 domain-containing protein</fullName>
    </recommendedName>
</protein>
<gene>
    <name evidence="2" type="ORF">CR492_11085</name>
</gene>
<dbReference type="InterPro" id="IPR021333">
    <property type="entry name" value="DUF2946"/>
</dbReference>
<evidence type="ECO:0000313" key="3">
    <source>
        <dbReference type="Proteomes" id="UP000236286"/>
    </source>
</evidence>
<evidence type="ECO:0008006" key="4">
    <source>
        <dbReference type="Google" id="ProtNLM"/>
    </source>
</evidence>
<name>A0A2J7TGH4_METSI</name>
<keyword evidence="1" id="KW-0732">Signal</keyword>
<reference evidence="2 3" key="1">
    <citation type="submission" date="2017-10" db="EMBL/GenBank/DDBJ databases">
        <title>Genome announcement of Methylocella silvestris TVC from permafrost.</title>
        <authorList>
            <person name="Wang J."/>
            <person name="Geng K."/>
            <person name="Ul-Haque F."/>
            <person name="Crombie A.T."/>
            <person name="Street L.E."/>
            <person name="Wookey P.A."/>
            <person name="Murrell J.C."/>
            <person name="Pratscher J."/>
        </authorList>
    </citation>
    <scope>NUCLEOTIDE SEQUENCE [LARGE SCALE GENOMIC DNA]</scope>
    <source>
        <strain evidence="2 3">TVC</strain>
    </source>
</reference>
<dbReference type="Proteomes" id="UP000236286">
    <property type="component" value="Unassembled WGS sequence"/>
</dbReference>
<accession>A0A2J7TGH4</accession>
<evidence type="ECO:0000313" key="2">
    <source>
        <dbReference type="EMBL" id="PNG25871.1"/>
    </source>
</evidence>
<dbReference type="Pfam" id="PF11162">
    <property type="entry name" value="DUF2946"/>
    <property type="match status" value="1"/>
</dbReference>
<sequence>MIAACVAAYALVLQLVLTSALAAGIPATEPSGLGRLCLSGNSSTSGNESDHIKSHCPLCVLRLDSASLPPPTPALIIDRIAVECHFRAVLRASLRIFEPRSACQPRAPPTLT</sequence>
<feature type="chain" id="PRO_5014400362" description="DUF2946 domain-containing protein" evidence="1">
    <location>
        <begin position="23"/>
        <end position="112"/>
    </location>
</feature>
<comment type="caution">
    <text evidence="2">The sequence shown here is derived from an EMBL/GenBank/DDBJ whole genome shotgun (WGS) entry which is preliminary data.</text>
</comment>
<organism evidence="2 3">
    <name type="scientific">Methylocella silvestris</name>
    <dbReference type="NCBI Taxonomy" id="199596"/>
    <lineage>
        <taxon>Bacteria</taxon>
        <taxon>Pseudomonadati</taxon>
        <taxon>Pseudomonadota</taxon>
        <taxon>Alphaproteobacteria</taxon>
        <taxon>Hyphomicrobiales</taxon>
        <taxon>Beijerinckiaceae</taxon>
        <taxon>Methylocella</taxon>
    </lineage>
</organism>
<dbReference type="AlphaFoldDB" id="A0A2J7TGH4"/>
<dbReference type="EMBL" id="PDZR01000011">
    <property type="protein sequence ID" value="PNG25871.1"/>
    <property type="molecule type" value="Genomic_DNA"/>
</dbReference>
<evidence type="ECO:0000256" key="1">
    <source>
        <dbReference type="SAM" id="SignalP"/>
    </source>
</evidence>